<dbReference type="Gene3D" id="2.60.40.2390">
    <property type="match status" value="1"/>
</dbReference>
<feature type="domain" description="DUF3859" evidence="1">
    <location>
        <begin position="37"/>
        <end position="137"/>
    </location>
</feature>
<dbReference type="RefSeq" id="WP_129253608.1">
    <property type="nucleotide sequence ID" value="NZ_SAXA01000003.1"/>
</dbReference>
<dbReference type="InterPro" id="IPR024331">
    <property type="entry name" value="DUF3859"/>
</dbReference>
<dbReference type="Proteomes" id="UP000289703">
    <property type="component" value="Unassembled WGS sequence"/>
</dbReference>
<organism evidence="2 3">
    <name type="scientific">Ancylomarina salipaludis</name>
    <dbReference type="NCBI Taxonomy" id="2501299"/>
    <lineage>
        <taxon>Bacteria</taxon>
        <taxon>Pseudomonadati</taxon>
        <taxon>Bacteroidota</taxon>
        <taxon>Bacteroidia</taxon>
        <taxon>Marinilabiliales</taxon>
        <taxon>Marinifilaceae</taxon>
        <taxon>Ancylomarina</taxon>
    </lineage>
</organism>
<dbReference type="EMBL" id="SAXA01000003">
    <property type="protein sequence ID" value="RXQ96247.1"/>
    <property type="molecule type" value="Genomic_DNA"/>
</dbReference>
<dbReference type="Pfam" id="PF12975">
    <property type="entry name" value="DUF3859"/>
    <property type="match status" value="1"/>
</dbReference>
<sequence>MNIEIVDYGICQAIGNTTKDIVPDSPTGYFLHSDDMAFLERTNVIYPKLGLSFGISYQFKTDTEVADIIEYECRIKHPKMINPTTNEVFTEIVEAKDEWSDELGFDFYTLEFDWEIQFGEWIFEIIHDGKVLASQSFYLKELGESLRLN</sequence>
<dbReference type="AlphaFoldDB" id="A0A4Q1JNH1"/>
<evidence type="ECO:0000313" key="2">
    <source>
        <dbReference type="EMBL" id="RXQ96247.1"/>
    </source>
</evidence>
<name>A0A4Q1JNH1_9BACT</name>
<keyword evidence="3" id="KW-1185">Reference proteome</keyword>
<reference evidence="2 3" key="1">
    <citation type="submission" date="2019-01" db="EMBL/GenBank/DDBJ databases">
        <title>Ancylomarina salipaludis sp. nov., isolated from a salt marsh.</title>
        <authorList>
            <person name="Yoon J.-H."/>
        </authorList>
    </citation>
    <scope>NUCLEOTIDE SEQUENCE [LARGE SCALE GENOMIC DNA]</scope>
    <source>
        <strain evidence="2 3">SHSM-M15</strain>
    </source>
</reference>
<accession>A0A4Q1JNH1</accession>
<gene>
    <name evidence="2" type="ORF">EO244_05285</name>
</gene>
<comment type="caution">
    <text evidence="2">The sequence shown here is derived from an EMBL/GenBank/DDBJ whole genome shotgun (WGS) entry which is preliminary data.</text>
</comment>
<dbReference type="OrthoDB" id="1118623at2"/>
<evidence type="ECO:0000259" key="1">
    <source>
        <dbReference type="Pfam" id="PF12975"/>
    </source>
</evidence>
<evidence type="ECO:0000313" key="3">
    <source>
        <dbReference type="Proteomes" id="UP000289703"/>
    </source>
</evidence>
<proteinExistence type="predicted"/>
<protein>
    <submittedName>
        <fullName evidence="2">DUF3859 domain-containing protein</fullName>
    </submittedName>
</protein>